<feature type="transmembrane region" description="Helical" evidence="1">
    <location>
        <begin position="12"/>
        <end position="36"/>
    </location>
</feature>
<proteinExistence type="predicted"/>
<dbReference type="EMBL" id="BART01032886">
    <property type="protein sequence ID" value="GAH15709.1"/>
    <property type="molecule type" value="Genomic_DNA"/>
</dbReference>
<gene>
    <name evidence="2" type="ORF">S01H4_56706</name>
</gene>
<sequence length="95" mass="10471">MSKILRVVINGFIRVCTAFVGALISGNILVAGFIFFPDIVTKVDVILGPNPSGFAYVLIPGTLPVFYVVAFLSFAVFIMFSTVRFVKDFDIQKIF</sequence>
<protein>
    <submittedName>
        <fullName evidence="2">Uncharacterized protein</fullName>
    </submittedName>
</protein>
<feature type="transmembrane region" description="Helical" evidence="1">
    <location>
        <begin position="56"/>
        <end position="80"/>
    </location>
</feature>
<keyword evidence="1" id="KW-0472">Membrane</keyword>
<evidence type="ECO:0000313" key="2">
    <source>
        <dbReference type="EMBL" id="GAH15709.1"/>
    </source>
</evidence>
<reference evidence="2" key="1">
    <citation type="journal article" date="2014" name="Front. Microbiol.">
        <title>High frequency of phylogenetically diverse reductive dehalogenase-homologous genes in deep subseafloor sedimentary metagenomes.</title>
        <authorList>
            <person name="Kawai M."/>
            <person name="Futagami T."/>
            <person name="Toyoda A."/>
            <person name="Takaki Y."/>
            <person name="Nishi S."/>
            <person name="Hori S."/>
            <person name="Arai W."/>
            <person name="Tsubouchi T."/>
            <person name="Morono Y."/>
            <person name="Uchiyama I."/>
            <person name="Ito T."/>
            <person name="Fujiyama A."/>
            <person name="Inagaki F."/>
            <person name="Takami H."/>
        </authorList>
    </citation>
    <scope>NUCLEOTIDE SEQUENCE</scope>
    <source>
        <strain evidence="2">Expedition CK06-06</strain>
    </source>
</reference>
<comment type="caution">
    <text evidence="2">The sequence shown here is derived from an EMBL/GenBank/DDBJ whole genome shotgun (WGS) entry which is preliminary data.</text>
</comment>
<evidence type="ECO:0000256" key="1">
    <source>
        <dbReference type="SAM" id="Phobius"/>
    </source>
</evidence>
<dbReference type="AlphaFoldDB" id="X1EEZ5"/>
<organism evidence="2">
    <name type="scientific">marine sediment metagenome</name>
    <dbReference type="NCBI Taxonomy" id="412755"/>
    <lineage>
        <taxon>unclassified sequences</taxon>
        <taxon>metagenomes</taxon>
        <taxon>ecological metagenomes</taxon>
    </lineage>
</organism>
<accession>X1EEZ5</accession>
<keyword evidence="1" id="KW-0812">Transmembrane</keyword>
<name>X1EEZ5_9ZZZZ</name>
<keyword evidence="1" id="KW-1133">Transmembrane helix</keyword>